<dbReference type="SUPFAM" id="SSF52738">
    <property type="entry name" value="Methylesterase CheB, C-terminal domain"/>
    <property type="match status" value="1"/>
</dbReference>
<protein>
    <recommendedName>
        <fullName evidence="2">protein-glutamate methylesterase</fullName>
        <ecNumber evidence="2">3.1.1.61</ecNumber>
    </recommendedName>
</protein>
<sequence length="341" mass="37241">MNQSKDPMIIVVGASVGGMQALTQLIGQFPKDFPASIFIVNHMGAETTGDVLVAALNASGGLTCEQAHDEQSFQIGHVYLAPPDQHILLEKGKVLVTKGARENRYRPAIDPLFRSAAVAYGNRVIGIILTGYLDDGTSGMMAIKRCGGVCIVQDPVDAAYPDMPRSVIANVGADYCLPIAKMGMLLSDLVRRKLPSRKQPPKDIVIEAEIAQRVLSDLPSVEALGKQVPFNCPDCGGVLWQITEGDFLRYRCHTGHAFTSAVLLAQQTAKIEETLWVALRMFEERQNLIATMGQSQGNASSSVLQRVQDSQVHIDRIRAMLKATYEDTHKDNDTHDQQDVD</sequence>
<dbReference type="Pfam" id="PF01339">
    <property type="entry name" value="CheB_methylest"/>
    <property type="match status" value="1"/>
</dbReference>
<accession>A0A1U7J8C9</accession>
<dbReference type="GO" id="GO:0006935">
    <property type="term" value="P:chemotaxis"/>
    <property type="evidence" value="ECO:0007669"/>
    <property type="project" value="UniProtKB-UniRule"/>
</dbReference>
<comment type="caution">
    <text evidence="6">The sequence shown here is derived from an EMBL/GenBank/DDBJ whole genome shotgun (WGS) entry which is preliminary data.</text>
</comment>
<organism evidence="6 7">
    <name type="scientific">Phormidium tenue NIES-30</name>
    <dbReference type="NCBI Taxonomy" id="549789"/>
    <lineage>
        <taxon>Bacteria</taxon>
        <taxon>Bacillati</taxon>
        <taxon>Cyanobacteriota</taxon>
        <taxon>Cyanophyceae</taxon>
        <taxon>Oscillatoriophycideae</taxon>
        <taxon>Oscillatoriales</taxon>
        <taxon>Oscillatoriaceae</taxon>
        <taxon>Phormidium</taxon>
    </lineage>
</organism>
<dbReference type="InterPro" id="IPR011247">
    <property type="entry name" value="Chemotax_prot-Glu_Me-esterase"/>
</dbReference>
<dbReference type="AlphaFoldDB" id="A0A1U7J8C9"/>
<feature type="active site" evidence="4">
    <location>
        <position position="135"/>
    </location>
</feature>
<dbReference type="GO" id="GO:0000156">
    <property type="term" value="F:phosphorelay response regulator activity"/>
    <property type="evidence" value="ECO:0007669"/>
    <property type="project" value="InterPro"/>
</dbReference>
<dbReference type="InterPro" id="IPR035909">
    <property type="entry name" value="CheB_C"/>
</dbReference>
<feature type="domain" description="CheB-type methylesterase" evidence="5">
    <location>
        <begin position="3"/>
        <end position="193"/>
    </location>
</feature>
<gene>
    <name evidence="6" type="ORF">NIES30_06955</name>
</gene>
<evidence type="ECO:0000313" key="6">
    <source>
        <dbReference type="EMBL" id="OKH49572.1"/>
    </source>
</evidence>
<dbReference type="EMBL" id="MRCG01000003">
    <property type="protein sequence ID" value="OKH49572.1"/>
    <property type="molecule type" value="Genomic_DNA"/>
</dbReference>
<comment type="catalytic activity">
    <reaction evidence="3">
        <text>[protein]-L-glutamate 5-O-methyl ester + H2O = L-glutamyl-[protein] + methanol + H(+)</text>
        <dbReference type="Rhea" id="RHEA:23236"/>
        <dbReference type="Rhea" id="RHEA-COMP:10208"/>
        <dbReference type="Rhea" id="RHEA-COMP:10311"/>
        <dbReference type="ChEBI" id="CHEBI:15377"/>
        <dbReference type="ChEBI" id="CHEBI:15378"/>
        <dbReference type="ChEBI" id="CHEBI:17790"/>
        <dbReference type="ChEBI" id="CHEBI:29973"/>
        <dbReference type="ChEBI" id="CHEBI:82795"/>
        <dbReference type="EC" id="3.1.1.61"/>
    </reaction>
</comment>
<dbReference type="Gene3D" id="3.40.50.180">
    <property type="entry name" value="Methylesterase CheB, C-terminal domain"/>
    <property type="match status" value="1"/>
</dbReference>
<dbReference type="STRING" id="549789.NIES30_06955"/>
<dbReference type="Proteomes" id="UP000185557">
    <property type="component" value="Unassembled WGS sequence"/>
</dbReference>
<dbReference type="GO" id="GO:0008984">
    <property type="term" value="F:protein-glutamate methylesterase activity"/>
    <property type="evidence" value="ECO:0007669"/>
    <property type="project" value="UniProtKB-EC"/>
</dbReference>
<evidence type="ECO:0000256" key="3">
    <source>
        <dbReference type="ARBA" id="ARBA00048267"/>
    </source>
</evidence>
<dbReference type="GO" id="GO:0005737">
    <property type="term" value="C:cytoplasm"/>
    <property type="evidence" value="ECO:0007669"/>
    <property type="project" value="InterPro"/>
</dbReference>
<feature type="active site" evidence="4">
    <location>
        <position position="42"/>
    </location>
</feature>
<dbReference type="PROSITE" id="PS50122">
    <property type="entry name" value="CHEB"/>
    <property type="match status" value="1"/>
</dbReference>
<dbReference type="PIRSF" id="PIRSF036461">
    <property type="entry name" value="Chmtx_methlestr"/>
    <property type="match status" value="1"/>
</dbReference>
<dbReference type="InterPro" id="IPR000673">
    <property type="entry name" value="Sig_transdc_resp-reg_Me-estase"/>
</dbReference>
<proteinExistence type="predicted"/>
<evidence type="ECO:0000259" key="5">
    <source>
        <dbReference type="PROSITE" id="PS50122"/>
    </source>
</evidence>
<evidence type="ECO:0000256" key="2">
    <source>
        <dbReference type="ARBA" id="ARBA00039140"/>
    </source>
</evidence>
<keyword evidence="7" id="KW-1185">Reference proteome</keyword>
<evidence type="ECO:0000256" key="4">
    <source>
        <dbReference type="PROSITE-ProRule" id="PRU00050"/>
    </source>
</evidence>
<dbReference type="PANTHER" id="PTHR42872:SF6">
    <property type="entry name" value="PROTEIN-GLUTAMATE METHYLESTERASE_PROTEIN-GLUTAMINE GLUTAMINASE"/>
    <property type="match status" value="1"/>
</dbReference>
<dbReference type="OrthoDB" id="9793421at2"/>
<dbReference type="PANTHER" id="PTHR42872">
    <property type="entry name" value="PROTEIN-GLUTAMATE METHYLESTERASE/PROTEIN-GLUTAMINE GLUTAMINASE"/>
    <property type="match status" value="1"/>
</dbReference>
<feature type="active site" evidence="4">
    <location>
        <position position="15"/>
    </location>
</feature>
<evidence type="ECO:0000256" key="1">
    <source>
        <dbReference type="ARBA" id="ARBA00022801"/>
    </source>
</evidence>
<keyword evidence="4" id="KW-0145">Chemotaxis</keyword>
<dbReference type="CDD" id="cd16433">
    <property type="entry name" value="CheB"/>
    <property type="match status" value="1"/>
</dbReference>
<reference evidence="6 7" key="1">
    <citation type="submission" date="2016-11" db="EMBL/GenBank/DDBJ databases">
        <title>Draft Genome Sequences of Nine Cyanobacterial Strains from Diverse Habitats.</title>
        <authorList>
            <person name="Zhu T."/>
            <person name="Hou S."/>
            <person name="Lu X."/>
            <person name="Hess W.R."/>
        </authorList>
    </citation>
    <scope>NUCLEOTIDE SEQUENCE [LARGE SCALE GENOMIC DNA]</scope>
    <source>
        <strain evidence="6 7">NIES-30</strain>
    </source>
</reference>
<keyword evidence="1 4" id="KW-0378">Hydrolase</keyword>
<dbReference type="EC" id="3.1.1.61" evidence="2"/>
<evidence type="ECO:0000313" key="7">
    <source>
        <dbReference type="Proteomes" id="UP000185557"/>
    </source>
</evidence>
<name>A0A1U7J8C9_9CYAN</name>